<dbReference type="AlphaFoldDB" id="A0A9N9C2Q6"/>
<protein>
    <submittedName>
        <fullName evidence="2">2973_t:CDS:1</fullName>
    </submittedName>
</protein>
<dbReference type="OrthoDB" id="2415221at2759"/>
<gene>
    <name evidence="2" type="ORF">POCULU_LOCUS6777</name>
</gene>
<dbReference type="EMBL" id="CAJVPJ010001337">
    <property type="protein sequence ID" value="CAG8586996.1"/>
    <property type="molecule type" value="Genomic_DNA"/>
</dbReference>
<evidence type="ECO:0000256" key="1">
    <source>
        <dbReference type="SAM" id="Phobius"/>
    </source>
</evidence>
<feature type="non-terminal residue" evidence="2">
    <location>
        <position position="1"/>
    </location>
</feature>
<proteinExistence type="predicted"/>
<keyword evidence="1" id="KW-1133">Transmembrane helix</keyword>
<feature type="transmembrane region" description="Helical" evidence="1">
    <location>
        <begin position="6"/>
        <end position="27"/>
    </location>
</feature>
<organism evidence="2 3">
    <name type="scientific">Paraglomus occultum</name>
    <dbReference type="NCBI Taxonomy" id="144539"/>
    <lineage>
        <taxon>Eukaryota</taxon>
        <taxon>Fungi</taxon>
        <taxon>Fungi incertae sedis</taxon>
        <taxon>Mucoromycota</taxon>
        <taxon>Glomeromycotina</taxon>
        <taxon>Glomeromycetes</taxon>
        <taxon>Paraglomerales</taxon>
        <taxon>Paraglomeraceae</taxon>
        <taxon>Paraglomus</taxon>
    </lineage>
</organism>
<dbReference type="Proteomes" id="UP000789572">
    <property type="component" value="Unassembled WGS sequence"/>
</dbReference>
<keyword evidence="1" id="KW-0472">Membrane</keyword>
<accession>A0A9N9C2Q6</accession>
<name>A0A9N9C2Q6_9GLOM</name>
<keyword evidence="1" id="KW-0812">Transmembrane</keyword>
<evidence type="ECO:0000313" key="2">
    <source>
        <dbReference type="EMBL" id="CAG8586996.1"/>
    </source>
</evidence>
<evidence type="ECO:0000313" key="3">
    <source>
        <dbReference type="Proteomes" id="UP000789572"/>
    </source>
</evidence>
<keyword evidence="3" id="KW-1185">Reference proteome</keyword>
<comment type="caution">
    <text evidence="2">The sequence shown here is derived from an EMBL/GenBank/DDBJ whole genome shotgun (WGS) entry which is preliminary data.</text>
</comment>
<sequence length="300" mass="34450">RKFYTLIIVLFAIFTDLYFLLFILSLVKLTFLGEDVKLPYTPRRGGLGGTKYMGTEGDRIGTYEGINLSSPDICLRVQTIQKLVEKIYEARVLLVRSPPMSGKTSLGQLLDQHLVKDPNIRVIRISLLWMGIPSGSWTFDERFQRLMGITWEQFQDECDHIRTILIVDEVQMICVPEVEGQPSSNAHHNGNVFWEVFKRCQQGGNLYIVAFAAYGYKGAWDCSSATRTIDVSPLTIPPENTWGIEDVRFTKDEYEDYRLRFCRTHLGKMKDENDIAYLKEYVHSTTACHSGLVAFFMNPY</sequence>
<reference evidence="2" key="1">
    <citation type="submission" date="2021-06" db="EMBL/GenBank/DDBJ databases">
        <authorList>
            <person name="Kallberg Y."/>
            <person name="Tangrot J."/>
            <person name="Rosling A."/>
        </authorList>
    </citation>
    <scope>NUCLEOTIDE SEQUENCE</scope>
    <source>
        <strain evidence="2">IA702</strain>
    </source>
</reference>